<protein>
    <submittedName>
        <fullName evidence="2">Helix-turn-helix domain-containing protein</fullName>
    </submittedName>
</protein>
<dbReference type="AlphaFoldDB" id="A0A7C9HIY3"/>
<reference evidence="2 3" key="1">
    <citation type="submission" date="2019-06" db="EMBL/GenBank/DDBJ databases">
        <title>Enrichment of Autotrophic Halophilic Microorganisms from Red Sea Brine Pool Using Microbial Electrosynthesis System.</title>
        <authorList>
            <person name="Alqahtani M.F."/>
            <person name="Bajracharya S."/>
            <person name="Katuri K.P."/>
            <person name="Ali M."/>
            <person name="Saikaly P.E."/>
        </authorList>
    </citation>
    <scope>NUCLEOTIDE SEQUENCE [LARGE SCALE GENOMIC DNA]</scope>
    <source>
        <strain evidence="2">MES6</strain>
    </source>
</reference>
<name>A0A7C9HIY3_9RHOB</name>
<dbReference type="SUPFAM" id="SSF46955">
    <property type="entry name" value="Putative DNA-binding domain"/>
    <property type="match status" value="1"/>
</dbReference>
<sequence>MRFKMYHTLLTVTQVATMFSAGNSTIWRWAKAGTIPKPIKVGGATRWLREEVIAHIEKLHDGTPNPTEGDS</sequence>
<evidence type="ECO:0000259" key="1">
    <source>
        <dbReference type="Pfam" id="PF12728"/>
    </source>
</evidence>
<comment type="caution">
    <text evidence="2">The sequence shown here is derived from an EMBL/GenBank/DDBJ whole genome shotgun (WGS) entry which is preliminary data.</text>
</comment>
<dbReference type="Gene3D" id="1.10.238.160">
    <property type="match status" value="1"/>
</dbReference>
<feature type="domain" description="Helix-turn-helix" evidence="1">
    <location>
        <begin position="9"/>
        <end position="58"/>
    </location>
</feature>
<accession>A0A7C9HIY3</accession>
<dbReference type="Pfam" id="PF12728">
    <property type="entry name" value="HTH_17"/>
    <property type="match status" value="1"/>
</dbReference>
<dbReference type="InterPro" id="IPR009061">
    <property type="entry name" value="DNA-bd_dom_put_sf"/>
</dbReference>
<organism evidence="2 3">
    <name type="scientific">Sediminimonas qiaohouensis</name>
    <dbReference type="NCBI Taxonomy" id="552061"/>
    <lineage>
        <taxon>Bacteria</taxon>
        <taxon>Pseudomonadati</taxon>
        <taxon>Pseudomonadota</taxon>
        <taxon>Alphaproteobacteria</taxon>
        <taxon>Rhodobacterales</taxon>
        <taxon>Roseobacteraceae</taxon>
        <taxon>Sediminimonas</taxon>
    </lineage>
</organism>
<proteinExistence type="predicted"/>
<dbReference type="InterPro" id="IPR041657">
    <property type="entry name" value="HTH_17"/>
</dbReference>
<gene>
    <name evidence="2" type="ORF">FH759_07560</name>
</gene>
<dbReference type="EMBL" id="VENJ01000009">
    <property type="protein sequence ID" value="MTJ04532.1"/>
    <property type="molecule type" value="Genomic_DNA"/>
</dbReference>
<evidence type="ECO:0000313" key="2">
    <source>
        <dbReference type="EMBL" id="MTJ04532.1"/>
    </source>
</evidence>
<dbReference type="Proteomes" id="UP000483078">
    <property type="component" value="Unassembled WGS sequence"/>
</dbReference>
<evidence type="ECO:0000313" key="3">
    <source>
        <dbReference type="Proteomes" id="UP000483078"/>
    </source>
</evidence>